<sequence length="211" mass="24451">MADERITSMDIWELLYVVLELNGDEDDDVVEEALADRYNISIDDFQEIAQKLYESIGLAYSDLSENIYIGFADSNLWMVKKEYTSNFINVLIDWMGRPASKAPKYERIITKEGKPDYRVVLEKLPEEESYLVWTKKYVGNSLLLWREGRAGYTTDIDKAHRFTYEEAKKIQDGCHGDHQLIPLSHLNAIATRQVHSDHLDRTKVGKEVKDV</sequence>
<name>A0ABT8CAF9_9BACT</name>
<organism evidence="1 2">
    <name type="scientific">Cyclobacterium jeungdonense</name>
    <dbReference type="NCBI Taxonomy" id="708087"/>
    <lineage>
        <taxon>Bacteria</taxon>
        <taxon>Pseudomonadati</taxon>
        <taxon>Bacteroidota</taxon>
        <taxon>Cytophagia</taxon>
        <taxon>Cytophagales</taxon>
        <taxon>Cyclobacteriaceae</taxon>
        <taxon>Cyclobacterium</taxon>
    </lineage>
</organism>
<protein>
    <submittedName>
        <fullName evidence="1">Uncharacterized protein</fullName>
    </submittedName>
</protein>
<reference evidence="2" key="1">
    <citation type="journal article" date="2019" name="Int. J. Syst. Evol. Microbiol.">
        <title>The Global Catalogue of Microorganisms (GCM) 10K type strain sequencing project: providing services to taxonomists for standard genome sequencing and annotation.</title>
        <authorList>
            <consortium name="The Broad Institute Genomics Platform"/>
            <consortium name="The Broad Institute Genome Sequencing Center for Infectious Disease"/>
            <person name="Wu L."/>
            <person name="Ma J."/>
        </authorList>
    </citation>
    <scope>NUCLEOTIDE SEQUENCE [LARGE SCALE GENOMIC DNA]</scope>
    <source>
        <strain evidence="2">CECT 7706</strain>
    </source>
</reference>
<keyword evidence="2" id="KW-1185">Reference proteome</keyword>
<dbReference type="RefSeq" id="WP_163386548.1">
    <property type="nucleotide sequence ID" value="NZ_JAUFQS010000017.1"/>
</dbReference>
<dbReference type="Proteomes" id="UP001236663">
    <property type="component" value="Unassembled WGS sequence"/>
</dbReference>
<evidence type="ECO:0000313" key="2">
    <source>
        <dbReference type="Proteomes" id="UP001236663"/>
    </source>
</evidence>
<proteinExistence type="predicted"/>
<accession>A0ABT8CAF9</accession>
<dbReference type="EMBL" id="JAUFQS010000017">
    <property type="protein sequence ID" value="MDN3689067.1"/>
    <property type="molecule type" value="Genomic_DNA"/>
</dbReference>
<gene>
    <name evidence="1" type="ORF">QWZ15_14605</name>
</gene>
<comment type="caution">
    <text evidence="1">The sequence shown here is derived from an EMBL/GenBank/DDBJ whole genome shotgun (WGS) entry which is preliminary data.</text>
</comment>
<evidence type="ECO:0000313" key="1">
    <source>
        <dbReference type="EMBL" id="MDN3689067.1"/>
    </source>
</evidence>